<organism evidence="2 3">
    <name type="scientific">Psychroflexus salinarum</name>
    <dbReference type="NCBI Taxonomy" id="546024"/>
    <lineage>
        <taxon>Bacteria</taxon>
        <taxon>Pseudomonadati</taxon>
        <taxon>Bacteroidota</taxon>
        <taxon>Flavobacteriia</taxon>
        <taxon>Flavobacteriales</taxon>
        <taxon>Flavobacteriaceae</taxon>
        <taxon>Psychroflexus</taxon>
    </lineage>
</organism>
<accession>A0ABW3GN67</accession>
<dbReference type="RefSeq" id="WP_379657305.1">
    <property type="nucleotide sequence ID" value="NZ_JBHTIV010000005.1"/>
</dbReference>
<comment type="caution">
    <text evidence="2">The sequence shown here is derived from an EMBL/GenBank/DDBJ whole genome shotgun (WGS) entry which is preliminary data.</text>
</comment>
<feature type="region of interest" description="Disordered" evidence="1">
    <location>
        <begin position="125"/>
        <end position="243"/>
    </location>
</feature>
<evidence type="ECO:0000313" key="2">
    <source>
        <dbReference type="EMBL" id="MFD0931981.1"/>
    </source>
</evidence>
<dbReference type="EMBL" id="JBHTIV010000005">
    <property type="protein sequence ID" value="MFD0931981.1"/>
    <property type="molecule type" value="Genomic_DNA"/>
</dbReference>
<protein>
    <submittedName>
        <fullName evidence="2">Uncharacterized protein</fullName>
    </submittedName>
</protein>
<evidence type="ECO:0000313" key="3">
    <source>
        <dbReference type="Proteomes" id="UP001597049"/>
    </source>
</evidence>
<proteinExistence type="predicted"/>
<keyword evidence="3" id="KW-1185">Reference proteome</keyword>
<dbReference type="Proteomes" id="UP001597049">
    <property type="component" value="Unassembled WGS sequence"/>
</dbReference>
<feature type="compositionally biased region" description="Basic and acidic residues" evidence="1">
    <location>
        <begin position="137"/>
        <end position="197"/>
    </location>
</feature>
<feature type="region of interest" description="Disordered" evidence="1">
    <location>
        <begin position="72"/>
        <end position="96"/>
    </location>
</feature>
<gene>
    <name evidence="2" type="ORF">ACFQ0R_05135</name>
</gene>
<reference evidence="3" key="1">
    <citation type="journal article" date="2019" name="Int. J. Syst. Evol. Microbiol.">
        <title>The Global Catalogue of Microorganisms (GCM) 10K type strain sequencing project: providing services to taxonomists for standard genome sequencing and annotation.</title>
        <authorList>
            <consortium name="The Broad Institute Genomics Platform"/>
            <consortium name="The Broad Institute Genome Sequencing Center for Infectious Disease"/>
            <person name="Wu L."/>
            <person name="Ma J."/>
        </authorList>
    </citation>
    <scope>NUCLEOTIDE SEQUENCE [LARGE SCALE GENOMIC DNA]</scope>
    <source>
        <strain evidence="3">CCUG 56752</strain>
    </source>
</reference>
<evidence type="ECO:0000256" key="1">
    <source>
        <dbReference type="SAM" id="MobiDB-lite"/>
    </source>
</evidence>
<name>A0ABW3GN67_9FLAO</name>
<sequence>MKRVLEDELISLAERILKLKNRADIHQLKKETAVLYEKLSILAFAELHFGGLKSEVSKSEFKQVFSEQFSDIDEESGHYKSPDGMDYNPNPISEPNTEKIKDIVSQMPPESEQVDLLLAEFEKLTNKSKSSSESNSEENKPDREPKTEEDKPSTESSREEKKPSSDKHYPTEDDFKSYGVHFDDLPDFEPKSEEENHSTPPKQEYPKTNPEVPKEESKSEAPSPDEVRSNLNSSQQEKRSLNDKLKSGIKIGLNDRIAFTNHLFGGSTDDYNRVLSQLNTMSSFREAKQFIEQQIKPDYNSWEGKEVTEARFMMIIELKFE</sequence>